<proteinExistence type="inferred from homology"/>
<reference evidence="6" key="1">
    <citation type="journal article" date="2006" name="PLoS Biol.">
        <title>Macronuclear genome sequence of the ciliate Tetrahymena thermophila, a model eukaryote.</title>
        <authorList>
            <person name="Eisen J.A."/>
            <person name="Coyne R.S."/>
            <person name="Wu M."/>
            <person name="Wu D."/>
            <person name="Thiagarajan M."/>
            <person name="Wortman J.R."/>
            <person name="Badger J.H."/>
            <person name="Ren Q."/>
            <person name="Amedeo P."/>
            <person name="Jones K.M."/>
            <person name="Tallon L.J."/>
            <person name="Delcher A.L."/>
            <person name="Salzberg S.L."/>
            <person name="Silva J.C."/>
            <person name="Haas B.J."/>
            <person name="Majoros W.H."/>
            <person name="Farzad M."/>
            <person name="Carlton J.M."/>
            <person name="Smith R.K. Jr."/>
            <person name="Garg J."/>
            <person name="Pearlman R.E."/>
            <person name="Karrer K.M."/>
            <person name="Sun L."/>
            <person name="Manning G."/>
            <person name="Elde N.C."/>
            <person name="Turkewitz A.P."/>
            <person name="Asai D.J."/>
            <person name="Wilkes D.E."/>
            <person name="Wang Y."/>
            <person name="Cai H."/>
            <person name="Collins K."/>
            <person name="Stewart B.A."/>
            <person name="Lee S.R."/>
            <person name="Wilamowska K."/>
            <person name="Weinberg Z."/>
            <person name="Ruzzo W.L."/>
            <person name="Wloga D."/>
            <person name="Gaertig J."/>
            <person name="Frankel J."/>
            <person name="Tsao C.-C."/>
            <person name="Gorovsky M.A."/>
            <person name="Keeling P.J."/>
            <person name="Waller R.F."/>
            <person name="Patron N.J."/>
            <person name="Cherry J.M."/>
            <person name="Stover N.A."/>
            <person name="Krieger C.J."/>
            <person name="del Toro C."/>
            <person name="Ryder H.F."/>
            <person name="Williamson S.C."/>
            <person name="Barbeau R.A."/>
            <person name="Hamilton E.P."/>
            <person name="Orias E."/>
        </authorList>
    </citation>
    <scope>NUCLEOTIDE SEQUENCE [LARGE SCALE GENOMIC DNA]</scope>
    <source>
        <strain evidence="6">SB210</strain>
    </source>
</reference>
<dbReference type="PROSITE" id="PS51329">
    <property type="entry name" value="C_CAP_COFACTOR_C"/>
    <property type="match status" value="1"/>
</dbReference>
<sequence length="377" mass="43790">MISILALSFSSLQKAIKQQNIKDQLSEDENQQKKNQQEAPQPKPLKSWEIRRLQQQNKDDFVCRNKQNETIIKQPGSLNGLQYKIESCTNSEIYVLDHSTTIFVDDCTNCKIFIGPCKASVFVRDCKNCEMVIACQQYRSRDCENIKTLLYCQSQPVIESCKDMQFGCFYFAYPQLSQQFKDCGINPWTNNWSDIYDFTKNPNGVLNYSYLPEDEIEIIPYACEKLNSLCSREYCEERQNLCVPITKGLRLNANELSNSSIIMVYPEATSKMVGSLASIFNQRNDIQIIRTLQCKLLNDSRQDLIFSLEEKSTIFSQHDFSESVLFIQLQGENLKQALDDIFGKYSNQYYLWNKANTSITKISKIIFENWEDERKPN</sequence>
<dbReference type="STRING" id="312017.A4VD02"/>
<evidence type="ECO:0000256" key="2">
    <source>
        <dbReference type="ARBA" id="ARBA00022741"/>
    </source>
</evidence>
<dbReference type="InterPro" id="IPR039093">
    <property type="entry name" value="XRP2"/>
</dbReference>
<dbReference type="Gene3D" id="2.160.20.70">
    <property type="match status" value="1"/>
</dbReference>
<evidence type="ECO:0000259" key="4">
    <source>
        <dbReference type="PROSITE" id="PS51329"/>
    </source>
</evidence>
<protein>
    <submittedName>
        <fullName evidence="5">Tubulin-binding cofactor C</fullName>
    </submittedName>
</protein>
<dbReference type="GO" id="GO:0005096">
    <property type="term" value="F:GTPase activator activity"/>
    <property type="evidence" value="ECO:0007669"/>
    <property type="project" value="InterPro"/>
</dbReference>
<dbReference type="GO" id="GO:1990075">
    <property type="term" value="C:periciliary membrane compartment"/>
    <property type="evidence" value="ECO:0007669"/>
    <property type="project" value="TreeGrafter"/>
</dbReference>
<dbReference type="PANTHER" id="PTHR15440:SF0">
    <property type="entry name" value="PROTEIN XRP2"/>
    <property type="match status" value="1"/>
</dbReference>
<keyword evidence="2" id="KW-0547">Nucleotide-binding</keyword>
<dbReference type="KEGG" id="tet:TTHERM_00474739"/>
<keyword evidence="6" id="KW-1185">Reference proteome</keyword>
<dbReference type="Proteomes" id="UP000009168">
    <property type="component" value="Unassembled WGS sequence"/>
</dbReference>
<dbReference type="OrthoDB" id="194775at2759"/>
<evidence type="ECO:0000256" key="3">
    <source>
        <dbReference type="SAM" id="MobiDB-lite"/>
    </source>
</evidence>
<dbReference type="GO" id="GO:0006892">
    <property type="term" value="P:post-Golgi vesicle-mediated transport"/>
    <property type="evidence" value="ECO:0007669"/>
    <property type="project" value="TreeGrafter"/>
</dbReference>
<dbReference type="InterPro" id="IPR006599">
    <property type="entry name" value="CARP_motif"/>
</dbReference>
<feature type="region of interest" description="Disordered" evidence="3">
    <location>
        <begin position="23"/>
        <end position="47"/>
    </location>
</feature>
<dbReference type="GO" id="GO:0005929">
    <property type="term" value="C:cilium"/>
    <property type="evidence" value="ECO:0007669"/>
    <property type="project" value="TreeGrafter"/>
</dbReference>
<evidence type="ECO:0000313" key="5">
    <source>
        <dbReference type="EMBL" id="EDK31408.2"/>
    </source>
</evidence>
<name>A4VD02_TETTS</name>
<dbReference type="InterPro" id="IPR012945">
    <property type="entry name" value="Tubulin-bd_cofactor_C_dom"/>
</dbReference>
<evidence type="ECO:0000256" key="1">
    <source>
        <dbReference type="ARBA" id="ARBA00008848"/>
    </source>
</evidence>
<comment type="similarity">
    <text evidence="1">Belongs to the TBCC family.</text>
</comment>
<dbReference type="AlphaFoldDB" id="A4VD02"/>
<dbReference type="InterPro" id="IPR017901">
    <property type="entry name" value="C-CAP_CF_C-like"/>
</dbReference>
<dbReference type="HOGENOM" id="CLU_1067430_0_0_1"/>
<organism evidence="5 6">
    <name type="scientific">Tetrahymena thermophila (strain SB210)</name>
    <dbReference type="NCBI Taxonomy" id="312017"/>
    <lineage>
        <taxon>Eukaryota</taxon>
        <taxon>Sar</taxon>
        <taxon>Alveolata</taxon>
        <taxon>Ciliophora</taxon>
        <taxon>Intramacronucleata</taxon>
        <taxon>Oligohymenophorea</taxon>
        <taxon>Hymenostomatida</taxon>
        <taxon>Tetrahymenina</taxon>
        <taxon>Tetrahymenidae</taxon>
        <taxon>Tetrahymena</taxon>
    </lineage>
</organism>
<dbReference type="Pfam" id="PF07986">
    <property type="entry name" value="TBCC"/>
    <property type="match status" value="1"/>
</dbReference>
<gene>
    <name evidence="5" type="ORF">TTHERM_00474739</name>
</gene>
<dbReference type="eggNOG" id="KOG2512">
    <property type="taxonomic scope" value="Eukaryota"/>
</dbReference>
<feature type="domain" description="C-CAP/cofactor C-like" evidence="4">
    <location>
        <begin position="44"/>
        <end position="200"/>
    </location>
</feature>
<dbReference type="InterPro" id="IPR016098">
    <property type="entry name" value="CAP/MinC_C"/>
</dbReference>
<dbReference type="EMBL" id="GG662472">
    <property type="protein sequence ID" value="EDK31408.2"/>
    <property type="molecule type" value="Genomic_DNA"/>
</dbReference>
<dbReference type="RefSeq" id="XP_001471003.2">
    <property type="nucleotide sequence ID" value="XM_001470953.2"/>
</dbReference>
<dbReference type="GO" id="GO:0000166">
    <property type="term" value="F:nucleotide binding"/>
    <property type="evidence" value="ECO:0007669"/>
    <property type="project" value="UniProtKB-KW"/>
</dbReference>
<accession>A4VD02</accession>
<dbReference type="GeneID" id="7841958"/>
<dbReference type="PANTHER" id="PTHR15440">
    <property type="entry name" value="XRP2 PROTEIN"/>
    <property type="match status" value="1"/>
</dbReference>
<evidence type="ECO:0000313" key="6">
    <source>
        <dbReference type="Proteomes" id="UP000009168"/>
    </source>
</evidence>
<dbReference type="SMART" id="SM00673">
    <property type="entry name" value="CARP"/>
    <property type="match status" value="2"/>
</dbReference>
<dbReference type="InParanoid" id="A4VD02"/>